<feature type="chain" id="PRO_5026950115" evidence="13">
    <location>
        <begin position="30"/>
        <end position="742"/>
    </location>
</feature>
<accession>A0A6L6PDK2</accession>
<gene>
    <name evidence="16" type="ORF">GM676_05285</name>
</gene>
<keyword evidence="10 11" id="KW-0998">Cell outer membrane</keyword>
<dbReference type="InterPro" id="IPR036942">
    <property type="entry name" value="Beta-barrel_TonB_sf"/>
</dbReference>
<keyword evidence="3 11" id="KW-1134">Transmembrane beta strand</keyword>
<keyword evidence="9 11" id="KW-0472">Membrane</keyword>
<dbReference type="AlphaFoldDB" id="A0A6L6PDK2"/>
<dbReference type="SUPFAM" id="SSF56935">
    <property type="entry name" value="Porins"/>
    <property type="match status" value="1"/>
</dbReference>
<keyword evidence="8 12" id="KW-0798">TonB box</keyword>
<dbReference type="Proteomes" id="UP000475582">
    <property type="component" value="Unassembled WGS sequence"/>
</dbReference>
<dbReference type="InterPro" id="IPR012910">
    <property type="entry name" value="Plug_dom"/>
</dbReference>
<dbReference type="OrthoDB" id="8538693at2"/>
<dbReference type="InterPro" id="IPR039426">
    <property type="entry name" value="TonB-dep_rcpt-like"/>
</dbReference>
<reference evidence="16 17" key="1">
    <citation type="submission" date="2019-11" db="EMBL/GenBank/DDBJ databases">
        <title>Type strains purchased from KCTC, JCM and DSMZ.</title>
        <authorList>
            <person name="Lu H."/>
        </authorList>
    </citation>
    <scope>NUCLEOTIDE SEQUENCE [LARGE SCALE GENOMIC DNA]</scope>
    <source>
        <strain evidence="16 17">KCTC 22382</strain>
    </source>
</reference>
<dbReference type="EMBL" id="WNKY01000003">
    <property type="protein sequence ID" value="MTV36993.1"/>
    <property type="molecule type" value="Genomic_DNA"/>
</dbReference>
<evidence type="ECO:0000256" key="7">
    <source>
        <dbReference type="ARBA" id="ARBA00023065"/>
    </source>
</evidence>
<comment type="subcellular location">
    <subcellularLocation>
        <location evidence="1 11">Cell outer membrane</location>
        <topology evidence="1 11">Multi-pass membrane protein</topology>
    </subcellularLocation>
</comment>
<evidence type="ECO:0000256" key="11">
    <source>
        <dbReference type="PROSITE-ProRule" id="PRU01360"/>
    </source>
</evidence>
<feature type="domain" description="TonB-dependent receptor-like beta-barrel" evidence="14">
    <location>
        <begin position="285"/>
        <end position="712"/>
    </location>
</feature>
<evidence type="ECO:0000256" key="12">
    <source>
        <dbReference type="RuleBase" id="RU003357"/>
    </source>
</evidence>
<evidence type="ECO:0000256" key="1">
    <source>
        <dbReference type="ARBA" id="ARBA00004571"/>
    </source>
</evidence>
<dbReference type="Gene3D" id="2.40.170.20">
    <property type="entry name" value="TonB-dependent receptor, beta-barrel domain"/>
    <property type="match status" value="1"/>
</dbReference>
<dbReference type="PANTHER" id="PTHR32552:SF81">
    <property type="entry name" value="TONB-DEPENDENT OUTER MEMBRANE RECEPTOR"/>
    <property type="match status" value="1"/>
</dbReference>
<keyword evidence="13" id="KW-0732">Signal</keyword>
<keyword evidence="4" id="KW-0410">Iron transport</keyword>
<dbReference type="InterPro" id="IPR000531">
    <property type="entry name" value="Beta-barrel_TonB"/>
</dbReference>
<dbReference type="PROSITE" id="PS52016">
    <property type="entry name" value="TONB_DEPENDENT_REC_3"/>
    <property type="match status" value="1"/>
</dbReference>
<dbReference type="Pfam" id="PF07715">
    <property type="entry name" value="Plug"/>
    <property type="match status" value="1"/>
</dbReference>
<evidence type="ECO:0000256" key="4">
    <source>
        <dbReference type="ARBA" id="ARBA00022496"/>
    </source>
</evidence>
<keyword evidence="17" id="KW-1185">Reference proteome</keyword>
<feature type="signal peptide" evidence="13">
    <location>
        <begin position="1"/>
        <end position="29"/>
    </location>
</feature>
<evidence type="ECO:0000256" key="9">
    <source>
        <dbReference type="ARBA" id="ARBA00023136"/>
    </source>
</evidence>
<comment type="similarity">
    <text evidence="11 12">Belongs to the TonB-dependent receptor family.</text>
</comment>
<evidence type="ECO:0000256" key="13">
    <source>
        <dbReference type="SAM" id="SignalP"/>
    </source>
</evidence>
<evidence type="ECO:0000313" key="16">
    <source>
        <dbReference type="EMBL" id="MTV36993.1"/>
    </source>
</evidence>
<organism evidence="16 17">
    <name type="scientific">Duganella radicis</name>
    <dbReference type="NCBI Taxonomy" id="551988"/>
    <lineage>
        <taxon>Bacteria</taxon>
        <taxon>Pseudomonadati</taxon>
        <taxon>Pseudomonadota</taxon>
        <taxon>Betaproteobacteria</taxon>
        <taxon>Burkholderiales</taxon>
        <taxon>Oxalobacteraceae</taxon>
        <taxon>Telluria group</taxon>
        <taxon>Duganella</taxon>
    </lineage>
</organism>
<protein>
    <submittedName>
        <fullName evidence="16">TonB-dependent receptor</fullName>
    </submittedName>
</protein>
<keyword evidence="6" id="KW-0408">Iron</keyword>
<dbReference type="Pfam" id="PF00593">
    <property type="entry name" value="TonB_dep_Rec_b-barrel"/>
    <property type="match status" value="1"/>
</dbReference>
<proteinExistence type="inferred from homology"/>
<evidence type="ECO:0000256" key="3">
    <source>
        <dbReference type="ARBA" id="ARBA00022452"/>
    </source>
</evidence>
<evidence type="ECO:0000313" key="17">
    <source>
        <dbReference type="Proteomes" id="UP000475582"/>
    </source>
</evidence>
<evidence type="ECO:0000256" key="10">
    <source>
        <dbReference type="ARBA" id="ARBA00023237"/>
    </source>
</evidence>
<evidence type="ECO:0000256" key="8">
    <source>
        <dbReference type="ARBA" id="ARBA00023077"/>
    </source>
</evidence>
<dbReference type="GO" id="GO:0006826">
    <property type="term" value="P:iron ion transport"/>
    <property type="evidence" value="ECO:0007669"/>
    <property type="project" value="UniProtKB-KW"/>
</dbReference>
<keyword evidence="16" id="KW-0675">Receptor</keyword>
<keyword evidence="2 11" id="KW-0813">Transport</keyword>
<dbReference type="RefSeq" id="WP_155462340.1">
    <property type="nucleotide sequence ID" value="NZ_WNKY01000003.1"/>
</dbReference>
<keyword evidence="7" id="KW-0406">Ion transport</keyword>
<sequence>MKKCNWSYSAPLLALNLALNMAYGSFATAATLADNADEQQPEPAPAAAVKDQAIPEVVVTSQRRATKVQDIPIATTVLSGDQLKAQSVVRLADLQTASPALTVVDAGLVSSVNIRGIGLASGSPNVANGVATYVDGLFQPPLVSAASYYDIANVEILRGPQGTLVGNSSTGGAVLITTQNPRLSGMEGYAEAGFGSYNARNLQGAINVPLSDTLAIRLAGNHRTRDSYYTDHGVYHNTPGKLDENAGRFGLLWKPGKFQALLKIDDVERKSGGVVGKPVPGSANDFGASGGVFDLDYNSPTRFNERGLMNSLELKYELDNGVVLRSLSGYQDKKISAGYDQDMSARLSNYMDQIVRERESSQEFNLISPTTGRFNWILGAYFQQNTIDVTILQTSAGPQVNVDGKNKKRVTGLFAQTGYKLTDDLELQFGLRRSTFKATGEGGVFIGRGLPVFPAGGLQVADLTAAYEDSKPTGKLALNWKTDRNNLLYAFAARGYKPGNANSATTKFDPETVMNYELGWKSTMAEGRVRTQLDVFYNDYKNFQLDFLDTATGQNNPANLPPSTIKGIEGQIQAKLNGFGINAGFAYVDSKMGAISLVDVLSLPAGLLGPQCAAGTPSNPPICFNYGPYIYANQGGPNLMSPKLTYNLGIDYKFAFENGTSLTPRLNFSHIGDSYFYATYQPNSHVAARNLMSALLTLRHDDWTAELFVNNLADKRYVAGGSGTSLFYGAPREFGFRLNKEF</sequence>
<dbReference type="GO" id="GO:0009279">
    <property type="term" value="C:cell outer membrane"/>
    <property type="evidence" value="ECO:0007669"/>
    <property type="project" value="UniProtKB-SubCell"/>
</dbReference>
<evidence type="ECO:0000256" key="2">
    <source>
        <dbReference type="ARBA" id="ARBA00022448"/>
    </source>
</evidence>
<evidence type="ECO:0000256" key="5">
    <source>
        <dbReference type="ARBA" id="ARBA00022692"/>
    </source>
</evidence>
<comment type="caution">
    <text evidence="16">The sequence shown here is derived from an EMBL/GenBank/DDBJ whole genome shotgun (WGS) entry which is preliminary data.</text>
</comment>
<feature type="domain" description="TonB-dependent receptor plug" evidence="15">
    <location>
        <begin position="68"/>
        <end position="173"/>
    </location>
</feature>
<evidence type="ECO:0000259" key="14">
    <source>
        <dbReference type="Pfam" id="PF00593"/>
    </source>
</evidence>
<evidence type="ECO:0000259" key="15">
    <source>
        <dbReference type="Pfam" id="PF07715"/>
    </source>
</evidence>
<dbReference type="PANTHER" id="PTHR32552">
    <property type="entry name" value="FERRICHROME IRON RECEPTOR-RELATED"/>
    <property type="match status" value="1"/>
</dbReference>
<name>A0A6L6PDK2_9BURK</name>
<evidence type="ECO:0000256" key="6">
    <source>
        <dbReference type="ARBA" id="ARBA00023004"/>
    </source>
</evidence>
<keyword evidence="5 11" id="KW-0812">Transmembrane</keyword>